<protein>
    <recommendedName>
        <fullName evidence="3">HTH cro/C1-type domain-containing protein</fullName>
    </recommendedName>
</protein>
<keyword evidence="1" id="KW-1133">Transmembrane helix</keyword>
<keyword evidence="1" id="KW-0472">Membrane</keyword>
<reference evidence="2" key="1">
    <citation type="submission" date="2022-10" db="EMBL/GenBank/DDBJ databases">
        <title>The complete genomes of actinobacterial strains from the NBC collection.</title>
        <authorList>
            <person name="Joergensen T.S."/>
            <person name="Alvarez Arevalo M."/>
            <person name="Sterndorff E.B."/>
            <person name="Faurdal D."/>
            <person name="Vuksanovic O."/>
            <person name="Mourched A.-S."/>
            <person name="Charusanti P."/>
            <person name="Shaw S."/>
            <person name="Blin K."/>
            <person name="Weber T."/>
        </authorList>
    </citation>
    <scope>NUCLEOTIDE SEQUENCE</scope>
    <source>
        <strain evidence="2">NBC_00093</strain>
    </source>
</reference>
<proteinExistence type="predicted"/>
<evidence type="ECO:0000313" key="2">
    <source>
        <dbReference type="EMBL" id="WTT23266.1"/>
    </source>
</evidence>
<keyword evidence="1" id="KW-0812">Transmembrane</keyword>
<evidence type="ECO:0008006" key="3">
    <source>
        <dbReference type="Google" id="ProtNLM"/>
    </source>
</evidence>
<name>A0AAU2AHR6_9ACTN</name>
<organism evidence="2">
    <name type="scientific">Streptomyces sp. NBC_00093</name>
    <dbReference type="NCBI Taxonomy" id="2975649"/>
    <lineage>
        <taxon>Bacteria</taxon>
        <taxon>Bacillati</taxon>
        <taxon>Actinomycetota</taxon>
        <taxon>Actinomycetes</taxon>
        <taxon>Kitasatosporales</taxon>
        <taxon>Streptomycetaceae</taxon>
        <taxon>Streptomyces</taxon>
    </lineage>
</organism>
<gene>
    <name evidence="2" type="ORF">OHA22_50785</name>
</gene>
<feature type="transmembrane region" description="Helical" evidence="1">
    <location>
        <begin position="132"/>
        <end position="153"/>
    </location>
</feature>
<accession>A0AAU2AHR6</accession>
<evidence type="ECO:0000256" key="1">
    <source>
        <dbReference type="SAM" id="Phobius"/>
    </source>
</evidence>
<dbReference type="AlphaFoldDB" id="A0AAU2AHR6"/>
<dbReference type="EMBL" id="CP108222">
    <property type="protein sequence ID" value="WTT23266.1"/>
    <property type="molecule type" value="Genomic_DNA"/>
</dbReference>
<sequence length="155" mass="17472">MVDEEYDSFEGMNQHGFYVFVRTMHEKFGKPKYKVIVKQAKEEDPQSTLSTSTISDVLRGKSFPRIETARWLGLGIGGEDVARDFETAWRHAKTNHYQDSLAGAMRAAGKAQESNQDDDFLWNFLPRRSIKLVITAFVAALAAILAALVPLLIQH</sequence>